<name>A0A2W5FJ02_9HYPH</name>
<reference evidence="1 2" key="1">
    <citation type="submission" date="2017-08" db="EMBL/GenBank/DDBJ databases">
        <title>Infants hospitalized years apart are colonized by the same room-sourced microbial strains.</title>
        <authorList>
            <person name="Brooks B."/>
            <person name="Olm M.R."/>
            <person name="Firek B.A."/>
            <person name="Baker R."/>
            <person name="Thomas B.C."/>
            <person name="Morowitz M.J."/>
            <person name="Banfield J.F."/>
        </authorList>
    </citation>
    <scope>NUCLEOTIDE SEQUENCE [LARGE SCALE GENOMIC DNA]</scope>
    <source>
        <strain evidence="1">S2_009_000_R2_73</strain>
    </source>
</reference>
<evidence type="ECO:0000313" key="1">
    <source>
        <dbReference type="EMBL" id="PZP54354.1"/>
    </source>
</evidence>
<protein>
    <recommendedName>
        <fullName evidence="3">Resolvase HTH domain-containing protein</fullName>
    </recommendedName>
</protein>
<dbReference type="EMBL" id="QFOL01000001">
    <property type="protein sequence ID" value="PZP54354.1"/>
    <property type="molecule type" value="Genomic_DNA"/>
</dbReference>
<evidence type="ECO:0000313" key="2">
    <source>
        <dbReference type="Proteomes" id="UP000249769"/>
    </source>
</evidence>
<accession>A0A2W5FJ02</accession>
<comment type="caution">
    <text evidence="1">The sequence shown here is derived from an EMBL/GenBank/DDBJ whole genome shotgun (WGS) entry which is preliminary data.</text>
</comment>
<dbReference type="Proteomes" id="UP000249769">
    <property type="component" value="Unassembled WGS sequence"/>
</dbReference>
<organism evidence="1 2">
    <name type="scientific">Agrobacterium fabrum</name>
    <dbReference type="NCBI Taxonomy" id="1176649"/>
    <lineage>
        <taxon>Bacteria</taxon>
        <taxon>Pseudomonadati</taxon>
        <taxon>Pseudomonadota</taxon>
        <taxon>Alphaproteobacteria</taxon>
        <taxon>Hyphomicrobiales</taxon>
        <taxon>Rhizobiaceae</taxon>
        <taxon>Rhizobium/Agrobacterium group</taxon>
        <taxon>Agrobacterium</taxon>
        <taxon>Agrobacterium tumefaciens complex</taxon>
    </lineage>
</organism>
<evidence type="ECO:0008006" key="3">
    <source>
        <dbReference type="Google" id="ProtNLM"/>
    </source>
</evidence>
<proteinExistence type="predicted"/>
<sequence length="130" mass="14109">MSDLPDRAYMTPLLNRIADIAGERAAIILGREKAGQQIYIPETVSEGHWLCELIGLEAATKLSSSLGSQKIVVPPALGGDKRRRAAILAEMIDKGYSNNQIVRATGVSLSTVTLHRNRRPKADDPQGSLF</sequence>
<dbReference type="AlphaFoldDB" id="A0A2W5FJ02"/>
<gene>
    <name evidence="1" type="ORF">DI595_00200</name>
</gene>